<reference evidence="1 2" key="1">
    <citation type="journal article" date="2022" name="Hortic Res">
        <title>A haplotype resolved chromosomal level avocado genome allows analysis of novel avocado genes.</title>
        <authorList>
            <person name="Nath O."/>
            <person name="Fletcher S.J."/>
            <person name="Hayward A."/>
            <person name="Shaw L.M."/>
            <person name="Masouleh A.K."/>
            <person name="Furtado A."/>
            <person name="Henry R.J."/>
            <person name="Mitter N."/>
        </authorList>
    </citation>
    <scope>NUCLEOTIDE SEQUENCE [LARGE SCALE GENOMIC DNA]</scope>
    <source>
        <strain evidence="2">cv. Hass</strain>
    </source>
</reference>
<dbReference type="EMBL" id="CM056810">
    <property type="protein sequence ID" value="KAJ8643098.1"/>
    <property type="molecule type" value="Genomic_DNA"/>
</dbReference>
<sequence>MQKGVSFTPLGVTADASIQINNIIQDDEQMLEMETEKADKAKQSPAEPPSAGYKSFREALCARVATRKMEINLT</sequence>
<evidence type="ECO:0000313" key="1">
    <source>
        <dbReference type="EMBL" id="KAJ8643098.1"/>
    </source>
</evidence>
<dbReference type="Proteomes" id="UP001234297">
    <property type="component" value="Chromosome 2"/>
</dbReference>
<evidence type="ECO:0000313" key="2">
    <source>
        <dbReference type="Proteomes" id="UP001234297"/>
    </source>
</evidence>
<accession>A0ACC2MCD3</accession>
<proteinExistence type="predicted"/>
<keyword evidence="2" id="KW-1185">Reference proteome</keyword>
<organism evidence="1 2">
    <name type="scientific">Persea americana</name>
    <name type="common">Avocado</name>
    <dbReference type="NCBI Taxonomy" id="3435"/>
    <lineage>
        <taxon>Eukaryota</taxon>
        <taxon>Viridiplantae</taxon>
        <taxon>Streptophyta</taxon>
        <taxon>Embryophyta</taxon>
        <taxon>Tracheophyta</taxon>
        <taxon>Spermatophyta</taxon>
        <taxon>Magnoliopsida</taxon>
        <taxon>Magnoliidae</taxon>
        <taxon>Laurales</taxon>
        <taxon>Lauraceae</taxon>
        <taxon>Persea</taxon>
    </lineage>
</organism>
<gene>
    <name evidence="1" type="ORF">MRB53_004846</name>
</gene>
<comment type="caution">
    <text evidence="1">The sequence shown here is derived from an EMBL/GenBank/DDBJ whole genome shotgun (WGS) entry which is preliminary data.</text>
</comment>
<name>A0ACC2MCD3_PERAE</name>
<protein>
    <submittedName>
        <fullName evidence="1">Uncharacterized protein</fullName>
    </submittedName>
</protein>